<dbReference type="InParanoid" id="A0A152A6P1"/>
<dbReference type="EMBL" id="LODT01000006">
    <property type="protein sequence ID" value="KYR01874.1"/>
    <property type="molecule type" value="Genomic_DNA"/>
</dbReference>
<organism evidence="1 2">
    <name type="scientific">Tieghemostelium lacteum</name>
    <name type="common">Slime mold</name>
    <name type="synonym">Dictyostelium lacteum</name>
    <dbReference type="NCBI Taxonomy" id="361077"/>
    <lineage>
        <taxon>Eukaryota</taxon>
        <taxon>Amoebozoa</taxon>
        <taxon>Evosea</taxon>
        <taxon>Eumycetozoa</taxon>
        <taxon>Dictyostelia</taxon>
        <taxon>Dictyosteliales</taxon>
        <taxon>Raperosteliaceae</taxon>
        <taxon>Tieghemostelium</taxon>
    </lineage>
</organism>
<name>A0A152A6P1_TIELA</name>
<reference evidence="1 2" key="1">
    <citation type="submission" date="2015-12" db="EMBL/GenBank/DDBJ databases">
        <title>Dictyostelia acquired genes for synthesis and detection of signals that induce cell-type specialization by lateral gene transfer from prokaryotes.</title>
        <authorList>
            <person name="Gloeckner G."/>
            <person name="Schaap P."/>
        </authorList>
    </citation>
    <scope>NUCLEOTIDE SEQUENCE [LARGE SCALE GENOMIC DNA]</scope>
    <source>
        <strain evidence="1 2">TK</strain>
    </source>
</reference>
<dbReference type="AlphaFoldDB" id="A0A152A6P1"/>
<evidence type="ECO:0000313" key="2">
    <source>
        <dbReference type="Proteomes" id="UP000076078"/>
    </source>
</evidence>
<keyword evidence="2" id="KW-1185">Reference proteome</keyword>
<proteinExistence type="predicted"/>
<evidence type="ECO:0000313" key="1">
    <source>
        <dbReference type="EMBL" id="KYR01874.1"/>
    </source>
</evidence>
<sequence length="414" mass="48690">MAESLKQIQEFRFFSLDHQQYSPLYTLCQNFDIEYLKSLNPKSLVVFEYSNRETDSKSKLMEEVLRISKDISPVITSFHVNLIFQVDSQSILKILENLASRCTPGVLKRLGFGHQYGSCSNINLFFEKLEKINQVEKLYDVHELVLNNLEFSNESNHRILIEIFINHHLSNFKYLTRLDLIKFKIDAHGDLFEQYLMESNIEKLKFDYSSITQSILTSITKMRNLETFKFTNSSGPYIYNHLSFELYKILFQNEFYSPLKKLKLTGLSYYQSLESKYINKVPIAAELIHFIVDIDLIFIKDYKFMVGLLMIYPLLETLSIRGQLKNVNFSIETEFNLFFQNIFNHKCLRELEFMAIEMNDSLLDQIFKNPLKGKSNLRVIQLRYSSALVNYLRLKTSISWDIVDSSNKISCFIS</sequence>
<gene>
    <name evidence="1" type="ORF">DLAC_01896</name>
</gene>
<protein>
    <submittedName>
        <fullName evidence="1">Uncharacterized protein</fullName>
    </submittedName>
</protein>
<dbReference type="Proteomes" id="UP000076078">
    <property type="component" value="Unassembled WGS sequence"/>
</dbReference>
<comment type="caution">
    <text evidence="1">The sequence shown here is derived from an EMBL/GenBank/DDBJ whole genome shotgun (WGS) entry which is preliminary data.</text>
</comment>
<accession>A0A152A6P1</accession>